<dbReference type="EMBL" id="CM001224">
    <property type="protein sequence ID" value="KEH20586.1"/>
    <property type="molecule type" value="Genomic_DNA"/>
</dbReference>
<reference evidence="2" key="3">
    <citation type="submission" date="2015-04" db="UniProtKB">
        <authorList>
            <consortium name="EnsemblPlants"/>
        </authorList>
    </citation>
    <scope>IDENTIFICATION</scope>
    <source>
        <strain evidence="2">cv. Jemalong A17</strain>
    </source>
</reference>
<dbReference type="HOGENOM" id="CLU_2835059_0_0_1"/>
<dbReference type="AlphaFoldDB" id="A0A072TTR7"/>
<evidence type="ECO:0000313" key="1">
    <source>
        <dbReference type="EMBL" id="KEH20586.1"/>
    </source>
</evidence>
<dbReference type="Proteomes" id="UP000002051">
    <property type="component" value="Chromosome 8"/>
</dbReference>
<proteinExistence type="predicted"/>
<reference evidence="1 3" key="2">
    <citation type="journal article" date="2014" name="BMC Genomics">
        <title>An improved genome release (version Mt4.0) for the model legume Medicago truncatula.</title>
        <authorList>
            <person name="Tang H."/>
            <person name="Krishnakumar V."/>
            <person name="Bidwell S."/>
            <person name="Rosen B."/>
            <person name="Chan A."/>
            <person name="Zhou S."/>
            <person name="Gentzbittel L."/>
            <person name="Childs K.L."/>
            <person name="Yandell M."/>
            <person name="Gundlach H."/>
            <person name="Mayer K.F."/>
            <person name="Schwartz D.C."/>
            <person name="Town C.D."/>
        </authorList>
    </citation>
    <scope>GENOME REANNOTATION</scope>
    <source>
        <strain evidence="1">A17</strain>
        <strain evidence="2 3">cv. Jemalong A17</strain>
    </source>
</reference>
<gene>
    <name evidence="1" type="ordered locus">MTR_8g080410</name>
</gene>
<evidence type="ECO:0000313" key="3">
    <source>
        <dbReference type="Proteomes" id="UP000002051"/>
    </source>
</evidence>
<sequence length="66" mass="7480">MSEKDWTHRELSSFDTAQCPTSLSWKQNVMQWSIKPELVTDGATKVLKLSLTIIVCYSSLESTDTL</sequence>
<dbReference type="EnsemblPlants" id="KEH20586">
    <property type="protein sequence ID" value="KEH20586"/>
    <property type="gene ID" value="MTR_8g080410"/>
</dbReference>
<keyword evidence="3" id="KW-1185">Reference proteome</keyword>
<accession>A0A072TTR7</accession>
<protein>
    <submittedName>
        <fullName evidence="1 2">Uncharacterized protein</fullName>
    </submittedName>
</protein>
<name>A0A072TTR7_MEDTR</name>
<evidence type="ECO:0000313" key="2">
    <source>
        <dbReference type="EnsemblPlants" id="KEH20586"/>
    </source>
</evidence>
<reference evidence="1 3" key="1">
    <citation type="journal article" date="2011" name="Nature">
        <title>The Medicago genome provides insight into the evolution of rhizobial symbioses.</title>
        <authorList>
            <person name="Young N.D."/>
            <person name="Debelle F."/>
            <person name="Oldroyd G.E."/>
            <person name="Geurts R."/>
            <person name="Cannon S.B."/>
            <person name="Udvardi M.K."/>
            <person name="Benedito V.A."/>
            <person name="Mayer K.F."/>
            <person name="Gouzy J."/>
            <person name="Schoof H."/>
            <person name="Van de Peer Y."/>
            <person name="Proost S."/>
            <person name="Cook D.R."/>
            <person name="Meyers B.C."/>
            <person name="Spannagl M."/>
            <person name="Cheung F."/>
            <person name="De Mita S."/>
            <person name="Krishnakumar V."/>
            <person name="Gundlach H."/>
            <person name="Zhou S."/>
            <person name="Mudge J."/>
            <person name="Bharti A.K."/>
            <person name="Murray J.D."/>
            <person name="Naoumkina M.A."/>
            <person name="Rosen B."/>
            <person name="Silverstein K.A."/>
            <person name="Tang H."/>
            <person name="Rombauts S."/>
            <person name="Zhao P.X."/>
            <person name="Zhou P."/>
            <person name="Barbe V."/>
            <person name="Bardou P."/>
            <person name="Bechner M."/>
            <person name="Bellec A."/>
            <person name="Berger A."/>
            <person name="Berges H."/>
            <person name="Bidwell S."/>
            <person name="Bisseling T."/>
            <person name="Choisne N."/>
            <person name="Couloux A."/>
            <person name="Denny R."/>
            <person name="Deshpande S."/>
            <person name="Dai X."/>
            <person name="Doyle J.J."/>
            <person name="Dudez A.M."/>
            <person name="Farmer A.D."/>
            <person name="Fouteau S."/>
            <person name="Franken C."/>
            <person name="Gibelin C."/>
            <person name="Gish J."/>
            <person name="Goldstein S."/>
            <person name="Gonzalez A.J."/>
            <person name="Green P.J."/>
            <person name="Hallab A."/>
            <person name="Hartog M."/>
            <person name="Hua A."/>
            <person name="Humphray S.J."/>
            <person name="Jeong D.H."/>
            <person name="Jing Y."/>
            <person name="Jocker A."/>
            <person name="Kenton S.M."/>
            <person name="Kim D.J."/>
            <person name="Klee K."/>
            <person name="Lai H."/>
            <person name="Lang C."/>
            <person name="Lin S."/>
            <person name="Macmil S.L."/>
            <person name="Magdelenat G."/>
            <person name="Matthews L."/>
            <person name="McCorrison J."/>
            <person name="Monaghan E.L."/>
            <person name="Mun J.H."/>
            <person name="Najar F.Z."/>
            <person name="Nicholson C."/>
            <person name="Noirot C."/>
            <person name="O'Bleness M."/>
            <person name="Paule C.R."/>
            <person name="Poulain J."/>
            <person name="Prion F."/>
            <person name="Qin B."/>
            <person name="Qu C."/>
            <person name="Retzel E.F."/>
            <person name="Riddle C."/>
            <person name="Sallet E."/>
            <person name="Samain S."/>
            <person name="Samson N."/>
            <person name="Sanders I."/>
            <person name="Saurat O."/>
            <person name="Scarpelli C."/>
            <person name="Schiex T."/>
            <person name="Segurens B."/>
            <person name="Severin A.J."/>
            <person name="Sherrier D.J."/>
            <person name="Shi R."/>
            <person name="Sims S."/>
            <person name="Singer S.R."/>
            <person name="Sinharoy S."/>
            <person name="Sterck L."/>
            <person name="Viollet A."/>
            <person name="Wang B.B."/>
            <person name="Wang K."/>
            <person name="Wang M."/>
            <person name="Wang X."/>
            <person name="Warfsmann J."/>
            <person name="Weissenbach J."/>
            <person name="White D.D."/>
            <person name="White J.D."/>
            <person name="Wiley G.B."/>
            <person name="Wincker P."/>
            <person name="Xing Y."/>
            <person name="Yang L."/>
            <person name="Yao Z."/>
            <person name="Ying F."/>
            <person name="Zhai J."/>
            <person name="Zhou L."/>
            <person name="Zuber A."/>
            <person name="Denarie J."/>
            <person name="Dixon R.A."/>
            <person name="May G.D."/>
            <person name="Schwartz D.C."/>
            <person name="Rogers J."/>
            <person name="Quetier F."/>
            <person name="Town C.D."/>
            <person name="Roe B.A."/>
        </authorList>
    </citation>
    <scope>NUCLEOTIDE SEQUENCE [LARGE SCALE GENOMIC DNA]</scope>
    <source>
        <strain evidence="1">A17</strain>
        <strain evidence="2 3">cv. Jemalong A17</strain>
    </source>
</reference>
<organism evidence="1 3">
    <name type="scientific">Medicago truncatula</name>
    <name type="common">Barrel medic</name>
    <name type="synonym">Medicago tribuloides</name>
    <dbReference type="NCBI Taxonomy" id="3880"/>
    <lineage>
        <taxon>Eukaryota</taxon>
        <taxon>Viridiplantae</taxon>
        <taxon>Streptophyta</taxon>
        <taxon>Embryophyta</taxon>
        <taxon>Tracheophyta</taxon>
        <taxon>Spermatophyta</taxon>
        <taxon>Magnoliopsida</taxon>
        <taxon>eudicotyledons</taxon>
        <taxon>Gunneridae</taxon>
        <taxon>Pentapetalae</taxon>
        <taxon>rosids</taxon>
        <taxon>fabids</taxon>
        <taxon>Fabales</taxon>
        <taxon>Fabaceae</taxon>
        <taxon>Papilionoideae</taxon>
        <taxon>50 kb inversion clade</taxon>
        <taxon>NPAAA clade</taxon>
        <taxon>Hologalegina</taxon>
        <taxon>IRL clade</taxon>
        <taxon>Trifolieae</taxon>
        <taxon>Medicago</taxon>
    </lineage>
</organism>